<evidence type="ECO:0000259" key="2">
    <source>
        <dbReference type="PROSITE" id="PS51034"/>
    </source>
</evidence>
<dbReference type="eggNOG" id="ENOG502QV45">
    <property type="taxonomic scope" value="Eukaryota"/>
</dbReference>
<keyword evidence="1" id="KW-1133">Transmembrane helix</keyword>
<accession>T1K6H2</accession>
<dbReference type="InterPro" id="IPR057371">
    <property type="entry name" value="VERL_C"/>
</dbReference>
<dbReference type="EnsemblMetazoa" id="tetur06g00490.1">
    <property type="protein sequence ID" value="tetur06g00490.1"/>
    <property type="gene ID" value="tetur06g00490"/>
</dbReference>
<keyword evidence="4" id="KW-1185">Reference proteome</keyword>
<dbReference type="HOGENOM" id="CLU_064570_0_0_1"/>
<dbReference type="GO" id="GO:0009653">
    <property type="term" value="P:anatomical structure morphogenesis"/>
    <property type="evidence" value="ECO:0007669"/>
    <property type="project" value="TreeGrafter"/>
</dbReference>
<dbReference type="Gene3D" id="2.60.40.4100">
    <property type="entry name" value="Zona pellucida, ZP-C domain"/>
    <property type="match status" value="1"/>
</dbReference>
<feature type="domain" description="ZP" evidence="2">
    <location>
        <begin position="1"/>
        <end position="137"/>
    </location>
</feature>
<dbReference type="Pfam" id="PF25272">
    <property type="entry name" value="VERL_C"/>
    <property type="match status" value="1"/>
</dbReference>
<dbReference type="PANTHER" id="PTHR47327:SF1">
    <property type="entry name" value="RE15579P"/>
    <property type="match status" value="1"/>
</dbReference>
<evidence type="ECO:0000313" key="3">
    <source>
        <dbReference type="EnsemblMetazoa" id="tetur06g00490.1"/>
    </source>
</evidence>
<dbReference type="InterPro" id="IPR042235">
    <property type="entry name" value="ZP-C_dom"/>
</dbReference>
<evidence type="ECO:0000313" key="4">
    <source>
        <dbReference type="Proteomes" id="UP000015104"/>
    </source>
</evidence>
<protein>
    <recommendedName>
        <fullName evidence="2">ZP domain-containing protein</fullName>
    </recommendedName>
</protein>
<proteinExistence type="predicted"/>
<dbReference type="EMBL" id="CAEY01001791">
    <property type="status" value="NOT_ANNOTATED_CDS"/>
    <property type="molecule type" value="Genomic_DNA"/>
</dbReference>
<name>T1K6H2_TETUR</name>
<dbReference type="Proteomes" id="UP000015104">
    <property type="component" value="Unassembled WGS sequence"/>
</dbReference>
<feature type="transmembrane region" description="Helical" evidence="1">
    <location>
        <begin position="202"/>
        <end position="225"/>
    </location>
</feature>
<sequence length="238" mass="26784">MMPVRDPDTLQITSSPEAPLPKILIYGSDGREASTVRIGDRLTFRIQIPESTPYGIFARSCVAMAKDARSTFEIIDDHGCPVDNSIFPSFMENGNALESNYEAFRFTESYGVIFQCNVKYCIGKCEPVICTAGREEMASWGRKRRSAHYETDDEMTLSREILVLDFNDADAARSTMDQLNANESFYKESIANMDRCASRTSLMALSVISALLLVMYVCTVAYFTAHRRMKLPTKVTLR</sequence>
<dbReference type="InterPro" id="IPR001507">
    <property type="entry name" value="ZP_dom"/>
</dbReference>
<reference evidence="4" key="1">
    <citation type="submission" date="2011-08" db="EMBL/GenBank/DDBJ databases">
        <authorList>
            <person name="Rombauts S."/>
        </authorList>
    </citation>
    <scope>NUCLEOTIDE SEQUENCE</scope>
    <source>
        <strain evidence="4">London</strain>
    </source>
</reference>
<organism evidence="3 4">
    <name type="scientific">Tetranychus urticae</name>
    <name type="common">Two-spotted spider mite</name>
    <dbReference type="NCBI Taxonomy" id="32264"/>
    <lineage>
        <taxon>Eukaryota</taxon>
        <taxon>Metazoa</taxon>
        <taxon>Ecdysozoa</taxon>
        <taxon>Arthropoda</taxon>
        <taxon>Chelicerata</taxon>
        <taxon>Arachnida</taxon>
        <taxon>Acari</taxon>
        <taxon>Acariformes</taxon>
        <taxon>Trombidiformes</taxon>
        <taxon>Prostigmata</taxon>
        <taxon>Eleutherengona</taxon>
        <taxon>Raphignathae</taxon>
        <taxon>Tetranychoidea</taxon>
        <taxon>Tetranychidae</taxon>
        <taxon>Tetranychus</taxon>
    </lineage>
</organism>
<reference evidence="3" key="2">
    <citation type="submission" date="2015-06" db="UniProtKB">
        <authorList>
            <consortium name="EnsemblMetazoa"/>
        </authorList>
    </citation>
    <scope>IDENTIFICATION</scope>
</reference>
<dbReference type="AlphaFoldDB" id="T1K6H2"/>
<dbReference type="PANTHER" id="PTHR47327">
    <property type="entry name" value="FI18240P1-RELATED"/>
    <property type="match status" value="1"/>
</dbReference>
<dbReference type="STRING" id="32264.T1K6H2"/>
<dbReference type="PROSITE" id="PS51034">
    <property type="entry name" value="ZP_2"/>
    <property type="match status" value="1"/>
</dbReference>
<keyword evidence="1" id="KW-0812">Transmembrane</keyword>
<dbReference type="InterPro" id="IPR052774">
    <property type="entry name" value="Celegans_DevNeuronal_Protein"/>
</dbReference>
<evidence type="ECO:0000256" key="1">
    <source>
        <dbReference type="SAM" id="Phobius"/>
    </source>
</evidence>
<keyword evidence="1" id="KW-0472">Membrane</keyword>